<sequence length="314" mass="36159">MNETRFDFVTVVFSADLRLLQLQARSLARFADPSNVGKIHVIVNDACFKSVGRLFRRDVLPEYGALAPKVRLWDYRELWPGGTSKTGWRSQQAVKLLAANLVETENFVILDAKNHLIRPLTSDALITEDGRLRSHMYRIHPGFADHFRRACAYFGYEGEPDLTTGLPTSTPFLMKRDLAQALMAEIEAREHMPFPDYFMESRAFTEFYLYYAYILARLGDVSQLYQNRMSPTATLFVGLAGKLEESIELFKRFENPAVYCMGVHREVLLQADAGQIEMIKDLWARFGLVTDPKEAAYFTTFTKPFPKWRRFLPL</sequence>
<gene>
    <name evidence="1" type="ORF">ACFO5Q_02070</name>
</gene>
<name>A0ABV8U774_9PROT</name>
<dbReference type="EMBL" id="JBHSCR010000001">
    <property type="protein sequence ID" value="MFC4346631.1"/>
    <property type="molecule type" value="Genomic_DNA"/>
</dbReference>
<reference evidence="2" key="1">
    <citation type="journal article" date="2019" name="Int. J. Syst. Evol. Microbiol.">
        <title>The Global Catalogue of Microorganisms (GCM) 10K type strain sequencing project: providing services to taxonomists for standard genome sequencing and annotation.</title>
        <authorList>
            <consortium name="The Broad Institute Genomics Platform"/>
            <consortium name="The Broad Institute Genome Sequencing Center for Infectious Disease"/>
            <person name="Wu L."/>
            <person name="Ma J."/>
        </authorList>
    </citation>
    <scope>NUCLEOTIDE SEQUENCE [LARGE SCALE GENOMIC DNA]</scope>
    <source>
        <strain evidence="2">CGMCC 1.15304</strain>
    </source>
</reference>
<organism evidence="1 2">
    <name type="scientific">Kordiimonas lipolytica</name>
    <dbReference type="NCBI Taxonomy" id="1662421"/>
    <lineage>
        <taxon>Bacteria</taxon>
        <taxon>Pseudomonadati</taxon>
        <taxon>Pseudomonadota</taxon>
        <taxon>Alphaproteobacteria</taxon>
        <taxon>Kordiimonadales</taxon>
        <taxon>Kordiimonadaceae</taxon>
        <taxon>Kordiimonas</taxon>
    </lineage>
</organism>
<dbReference type="InterPro" id="IPR045499">
    <property type="entry name" value="DUF6492"/>
</dbReference>
<evidence type="ECO:0000313" key="2">
    <source>
        <dbReference type="Proteomes" id="UP001595776"/>
    </source>
</evidence>
<dbReference type="Pfam" id="PF20102">
    <property type="entry name" value="DUF6492"/>
    <property type="match status" value="1"/>
</dbReference>
<accession>A0ABV8U774</accession>
<keyword evidence="2" id="KW-1185">Reference proteome</keyword>
<dbReference type="Proteomes" id="UP001595776">
    <property type="component" value="Unassembled WGS sequence"/>
</dbReference>
<comment type="caution">
    <text evidence="1">The sequence shown here is derived from an EMBL/GenBank/DDBJ whole genome shotgun (WGS) entry which is preliminary data.</text>
</comment>
<dbReference type="RefSeq" id="WP_068148122.1">
    <property type="nucleotide sequence ID" value="NZ_JBHSCR010000001.1"/>
</dbReference>
<protein>
    <submittedName>
        <fullName evidence="1">DUF6492 family protein</fullName>
    </submittedName>
</protein>
<evidence type="ECO:0000313" key="1">
    <source>
        <dbReference type="EMBL" id="MFC4346631.1"/>
    </source>
</evidence>
<proteinExistence type="predicted"/>